<sequence>MNIKEPTDLELNHLRFKFFTIQFQLNLSGLSDADMKNAEYQYKIENVHQDVFMMTHFETDGKGKNQFAPIDEADGYRTIEKWKYNDTNNKRNIQFAQKQKPTMSTKPTFIQFITKIKDEDITDYEDAFEISFRIILSKNTSIYFDPLVNDKKIIPNTSYVLISKNDEKVYKLFVILNSQESFNIPLYSAYKGFIIDDKDNTDSALMPWKYYEIFFKDQNCEYILYRSEIQDKKYRWFPFFFRYLNLSNPKLFTRFYYSDREPLTPVLAPSLSEYIDFSCQSNSYKEFLKSNTDEASIENRCKDTEKPHYFIFPLIKTSPLDLFKIKQLKKINSRSYYIFIQNNSNKNSYNIFSRLSNIFMTKIKFNNGDKSDYKIPENQELQYDINSINNSYSTYDDLKSIIDLLMENAPKYCNWQGRSRLINGNGETLIYQVLFVYDYEDESKPEHDYSKSFINIRNLLNFYFKKSTEEGQSTNISNKTSDDIFSISGKQIMNIDKSIKNYDVFEKLKKKEEKKNEEVKQKKIDLYSGFPLIIVTLFQTQNSNQAYKENDNAKDSTDKIKSKFDFWTKICLYYPFIKLICIKEKEKYENIIQLKYLSELKCIHNNFLEWTSQINFNFRIQMNITDKILLNPTLARISNSKEARNLFIRRKLLELVSFDFKEWIKDKGHFSVFNYFLWKDPQKIFALRDLIPQKDIIAEKLKDNPAFKKSRNSNKELNTYATIFAAATSVFCHNQGSDPYAEPCFVLALNWILNHGVVEDKSQLEDIILSLNQATNERKREATNDRSLTKTATLRISRKPA</sequence>
<dbReference type="EMBL" id="JAPFFF010000002">
    <property type="protein sequence ID" value="KAK8897292.1"/>
    <property type="molecule type" value="Genomic_DNA"/>
</dbReference>
<evidence type="ECO:0000313" key="1">
    <source>
        <dbReference type="EMBL" id="KAK8897292.1"/>
    </source>
</evidence>
<keyword evidence="2" id="KW-1185">Reference proteome</keyword>
<evidence type="ECO:0000313" key="2">
    <source>
        <dbReference type="Proteomes" id="UP001470230"/>
    </source>
</evidence>
<organism evidence="1 2">
    <name type="scientific">Tritrichomonas musculus</name>
    <dbReference type="NCBI Taxonomy" id="1915356"/>
    <lineage>
        <taxon>Eukaryota</taxon>
        <taxon>Metamonada</taxon>
        <taxon>Parabasalia</taxon>
        <taxon>Tritrichomonadida</taxon>
        <taxon>Tritrichomonadidae</taxon>
        <taxon>Tritrichomonas</taxon>
    </lineage>
</organism>
<reference evidence="1 2" key="1">
    <citation type="submission" date="2024-04" db="EMBL/GenBank/DDBJ databases">
        <title>Tritrichomonas musculus Genome.</title>
        <authorList>
            <person name="Alves-Ferreira E."/>
            <person name="Grigg M."/>
            <person name="Lorenzi H."/>
            <person name="Galac M."/>
        </authorList>
    </citation>
    <scope>NUCLEOTIDE SEQUENCE [LARGE SCALE GENOMIC DNA]</scope>
    <source>
        <strain evidence="1 2">EAF2021</strain>
    </source>
</reference>
<accession>A0ABR2L1R7</accession>
<dbReference type="Proteomes" id="UP001470230">
    <property type="component" value="Unassembled WGS sequence"/>
</dbReference>
<protein>
    <submittedName>
        <fullName evidence="1">Uncharacterized protein</fullName>
    </submittedName>
</protein>
<gene>
    <name evidence="1" type="ORF">M9Y10_015232</name>
</gene>
<proteinExistence type="predicted"/>
<name>A0ABR2L1R7_9EUKA</name>
<comment type="caution">
    <text evidence="1">The sequence shown here is derived from an EMBL/GenBank/DDBJ whole genome shotgun (WGS) entry which is preliminary data.</text>
</comment>